<dbReference type="InterPro" id="IPR006171">
    <property type="entry name" value="TOPRIM_dom"/>
</dbReference>
<accession>A0A653IF87</accession>
<keyword evidence="7 13" id="KW-0413">Isomerase</keyword>
<evidence type="ECO:0000259" key="12">
    <source>
        <dbReference type="PROSITE" id="PS52039"/>
    </source>
</evidence>
<dbReference type="InterPro" id="IPR013825">
    <property type="entry name" value="Topo_IA_cen_sub2"/>
</dbReference>
<comment type="catalytic activity">
    <reaction evidence="1">
        <text>ATP-independent breakage of single-stranded DNA, followed by passage and rejoining.</text>
        <dbReference type="EC" id="5.6.2.1"/>
    </reaction>
</comment>
<evidence type="ECO:0000313" key="14">
    <source>
        <dbReference type="Proteomes" id="UP000439752"/>
    </source>
</evidence>
<dbReference type="InterPro" id="IPR034144">
    <property type="entry name" value="TOPRIM_TopoIII"/>
</dbReference>
<dbReference type="CDD" id="cd03362">
    <property type="entry name" value="TOPRIM_TopoIA_TopoIII"/>
    <property type="match status" value="1"/>
</dbReference>
<keyword evidence="6" id="KW-0238">DNA-binding</keyword>
<dbReference type="CDD" id="cd00186">
    <property type="entry name" value="TOP1Ac"/>
    <property type="match status" value="1"/>
</dbReference>
<evidence type="ECO:0000256" key="1">
    <source>
        <dbReference type="ARBA" id="ARBA00000213"/>
    </source>
</evidence>
<dbReference type="RefSeq" id="WP_159173803.1">
    <property type="nucleotide sequence ID" value="NZ_LR732312.1"/>
</dbReference>
<dbReference type="SMART" id="SM00436">
    <property type="entry name" value="TOP1Bc"/>
    <property type="match status" value="1"/>
</dbReference>
<dbReference type="GO" id="GO:0006281">
    <property type="term" value="P:DNA repair"/>
    <property type="evidence" value="ECO:0007669"/>
    <property type="project" value="TreeGrafter"/>
</dbReference>
<dbReference type="PANTHER" id="PTHR11390">
    <property type="entry name" value="PROKARYOTIC DNA TOPOISOMERASE"/>
    <property type="match status" value="1"/>
</dbReference>
<evidence type="ECO:0000256" key="6">
    <source>
        <dbReference type="ARBA" id="ARBA00023125"/>
    </source>
</evidence>
<evidence type="ECO:0000256" key="3">
    <source>
        <dbReference type="ARBA" id="ARBA00012891"/>
    </source>
</evidence>
<dbReference type="Pfam" id="PF01751">
    <property type="entry name" value="Toprim"/>
    <property type="match status" value="1"/>
</dbReference>
<proteinExistence type="inferred from homology"/>
<dbReference type="Gene3D" id="2.70.20.10">
    <property type="entry name" value="Topoisomerase I, domain 3"/>
    <property type="match status" value="1"/>
</dbReference>
<dbReference type="GO" id="GO:0006265">
    <property type="term" value="P:DNA topological change"/>
    <property type="evidence" value="ECO:0007669"/>
    <property type="project" value="InterPro"/>
</dbReference>
<dbReference type="AlphaFoldDB" id="A0A653IF87"/>
<evidence type="ECO:0000313" key="13">
    <source>
        <dbReference type="EMBL" id="VWX37937.1"/>
    </source>
</evidence>
<dbReference type="InterPro" id="IPR013824">
    <property type="entry name" value="Topo_IA_cen_sub1"/>
</dbReference>
<dbReference type="GO" id="GO:0006310">
    <property type="term" value="P:DNA recombination"/>
    <property type="evidence" value="ECO:0007669"/>
    <property type="project" value="TreeGrafter"/>
</dbReference>
<organism evidence="13 14">
    <name type="scientific">Exiguobacterium oxidotolerans</name>
    <dbReference type="NCBI Taxonomy" id="223958"/>
    <lineage>
        <taxon>Bacteria</taxon>
        <taxon>Bacillati</taxon>
        <taxon>Bacillota</taxon>
        <taxon>Bacilli</taxon>
        <taxon>Bacillales</taxon>
        <taxon>Bacillales Family XII. Incertae Sedis</taxon>
        <taxon>Exiguobacterium</taxon>
    </lineage>
</organism>
<evidence type="ECO:0000256" key="8">
    <source>
        <dbReference type="ARBA" id="ARBA00030003"/>
    </source>
</evidence>
<dbReference type="GO" id="GO:0043597">
    <property type="term" value="C:cytoplasmic replication fork"/>
    <property type="evidence" value="ECO:0007669"/>
    <property type="project" value="TreeGrafter"/>
</dbReference>
<evidence type="ECO:0000256" key="7">
    <source>
        <dbReference type="ARBA" id="ARBA00023235"/>
    </source>
</evidence>
<dbReference type="Gene3D" id="3.40.50.140">
    <property type="match status" value="1"/>
</dbReference>
<dbReference type="PROSITE" id="PS52039">
    <property type="entry name" value="TOPO_IA_2"/>
    <property type="match status" value="1"/>
</dbReference>
<dbReference type="GO" id="GO:0046872">
    <property type="term" value="F:metal ion binding"/>
    <property type="evidence" value="ECO:0007669"/>
    <property type="project" value="UniProtKB-KW"/>
</dbReference>
<dbReference type="PANTHER" id="PTHR11390:SF21">
    <property type="entry name" value="DNA TOPOISOMERASE 3-ALPHA"/>
    <property type="match status" value="1"/>
</dbReference>
<keyword evidence="5" id="KW-0799">Topoisomerase</keyword>
<dbReference type="SMART" id="SM00493">
    <property type="entry name" value="TOPRIM"/>
    <property type="match status" value="1"/>
</dbReference>
<feature type="domain" description="Topo IA-type catalytic" evidence="12">
    <location>
        <begin position="157"/>
        <end position="589"/>
    </location>
</feature>
<dbReference type="InterPro" id="IPR003602">
    <property type="entry name" value="Topo_IA_DNA-bd_dom"/>
</dbReference>
<dbReference type="NCBIfam" id="TIGR01056">
    <property type="entry name" value="topB"/>
    <property type="match status" value="1"/>
</dbReference>
<dbReference type="InterPro" id="IPR000380">
    <property type="entry name" value="Topo_IA"/>
</dbReference>
<comment type="similarity">
    <text evidence="2">Belongs to the type IA topoisomerase family.</text>
</comment>
<dbReference type="GO" id="GO:0003677">
    <property type="term" value="F:DNA binding"/>
    <property type="evidence" value="ECO:0007669"/>
    <property type="project" value="UniProtKB-KW"/>
</dbReference>
<dbReference type="Pfam" id="PF13342">
    <property type="entry name" value="Toprim_Crpt"/>
    <property type="match status" value="1"/>
</dbReference>
<protein>
    <recommendedName>
        <fullName evidence="3">DNA topoisomerase</fullName>
        <ecNumber evidence="3">5.6.2.1</ecNumber>
    </recommendedName>
    <alternativeName>
        <fullName evidence="11">Omega-protein</fullName>
    </alternativeName>
    <alternativeName>
        <fullName evidence="10">Relaxing enzyme</fullName>
    </alternativeName>
    <alternativeName>
        <fullName evidence="8">Swivelase</fullName>
    </alternativeName>
    <alternativeName>
        <fullName evidence="9">Untwisting enzyme</fullName>
    </alternativeName>
</protein>
<dbReference type="Gene3D" id="1.10.460.10">
    <property type="entry name" value="Topoisomerase I, domain 2"/>
    <property type="match status" value="1"/>
</dbReference>
<evidence type="ECO:0000256" key="10">
    <source>
        <dbReference type="ARBA" id="ARBA00032235"/>
    </source>
</evidence>
<dbReference type="SMART" id="SM00437">
    <property type="entry name" value="TOP1Ac"/>
    <property type="match status" value="1"/>
</dbReference>
<dbReference type="NCBIfam" id="NF005829">
    <property type="entry name" value="PRK07726.1"/>
    <property type="match status" value="1"/>
</dbReference>
<keyword evidence="14" id="KW-1185">Reference proteome</keyword>
<name>A0A653IF87_9BACL</name>
<dbReference type="InterPro" id="IPR023405">
    <property type="entry name" value="Topo_IA_core_domain"/>
</dbReference>
<evidence type="ECO:0000256" key="11">
    <source>
        <dbReference type="ARBA" id="ARBA00032877"/>
    </source>
</evidence>
<keyword evidence="4" id="KW-0479">Metal-binding</keyword>
<dbReference type="InterPro" id="IPR013826">
    <property type="entry name" value="Topo_IA_cen_sub3"/>
</dbReference>
<gene>
    <name evidence="13" type="ORF">EXIGUO9Y_360214</name>
</gene>
<dbReference type="EMBL" id="CABWKQ010000030">
    <property type="protein sequence ID" value="VWX37937.1"/>
    <property type="molecule type" value="Genomic_DNA"/>
</dbReference>
<dbReference type="InterPro" id="IPR003601">
    <property type="entry name" value="Topo_IA_2"/>
</dbReference>
<evidence type="ECO:0000256" key="2">
    <source>
        <dbReference type="ARBA" id="ARBA00009446"/>
    </source>
</evidence>
<sequence>MQLIIAEKPKQAEKLAAPYPSVKRDGYIEIKPCERFPSGAKLAYAVGHLCELQEPAHYDAKWKRWNYDHLPIIPERFDYRLAKGKSKAFQVIKKLLNERTTTSIIIASDAEREGEAIVRLILRLANNAKPIERLWISSLTPQAVDHGFANLLDGKATENIFHEAMSRACADWLIGMNASRAYTTLLKKKGIADVFSLGRVQTPTLALIVDREKQIEQFKPETYFEVEADFSLFKGKYIDQKKQTKLTDRALAEAIKERTKGEGVVASITKTEQVEKPPFWFSLSLLQTEASRRFGLGAKETLDIAQKLYIRGWISYPRTDSSFVSKEEAGQFPTILNRLLKQPEYGGLKEILTKDPTHDKRYVNSAKVSDHYAIIPTEEAGAVAKLSGRDAQVYDLIVRRFLAAFAPPARAEKTDIITTREQDRFLTKGSRTIERGFKEVLQIEAKEVELPAVEHGQHVAIKGAKVLEKQTEPPKRYTEGTLILGMKTAGKVLENELQAIMKEIEGLGTEATRAGIIDGLKRRDYIQLKKKEIHPTAKGRILIEAVSGSILASPEMTAKWESRLDQIGKGEASAAQFVEQAKKLSQHLVDDAKSRVEQLHVDPSQVKSKTRHTAATNRPVGPCPLCQAEVLDRGKFYGCSGYQKTNCGFTLPKTILGARVTQTEVKKILATQKTKPLEMKKNGRTFKAMLYLERDQLKFEFMKGES</sequence>
<evidence type="ECO:0000256" key="4">
    <source>
        <dbReference type="ARBA" id="ARBA00022723"/>
    </source>
</evidence>
<evidence type="ECO:0000256" key="5">
    <source>
        <dbReference type="ARBA" id="ARBA00023029"/>
    </source>
</evidence>
<dbReference type="Proteomes" id="UP000439752">
    <property type="component" value="Unassembled WGS sequence"/>
</dbReference>
<reference evidence="13 14" key="1">
    <citation type="submission" date="2019-10" db="EMBL/GenBank/DDBJ databases">
        <authorList>
            <person name="Karimi E."/>
        </authorList>
    </citation>
    <scope>NUCLEOTIDE SEQUENCE [LARGE SCALE GENOMIC DNA]</scope>
    <source>
        <strain evidence="13">Exiguobacterium sp. 9Y</strain>
    </source>
</reference>
<evidence type="ECO:0000256" key="9">
    <source>
        <dbReference type="ARBA" id="ARBA00031985"/>
    </source>
</evidence>
<dbReference type="GO" id="GO:0003917">
    <property type="term" value="F:DNA topoisomerase type I (single strand cut, ATP-independent) activity"/>
    <property type="evidence" value="ECO:0007669"/>
    <property type="project" value="UniProtKB-EC"/>
</dbReference>
<dbReference type="InterPro" id="IPR005738">
    <property type="entry name" value="TopoIII"/>
</dbReference>
<dbReference type="Gene3D" id="1.10.290.10">
    <property type="entry name" value="Topoisomerase I, domain 4"/>
    <property type="match status" value="1"/>
</dbReference>
<dbReference type="InterPro" id="IPR025589">
    <property type="entry name" value="Toprim_C_rpt"/>
</dbReference>
<dbReference type="PRINTS" id="PR00417">
    <property type="entry name" value="PRTPISMRASEI"/>
</dbReference>
<dbReference type="Pfam" id="PF01131">
    <property type="entry name" value="Topoisom_bac"/>
    <property type="match status" value="1"/>
</dbReference>
<dbReference type="SUPFAM" id="SSF56712">
    <property type="entry name" value="Prokaryotic type I DNA topoisomerase"/>
    <property type="match status" value="1"/>
</dbReference>
<dbReference type="InterPro" id="IPR013497">
    <property type="entry name" value="Topo_IA_cen"/>
</dbReference>
<dbReference type="EC" id="5.6.2.1" evidence="3"/>